<evidence type="ECO:0000313" key="1">
    <source>
        <dbReference type="EMBL" id="CAH1432864.1"/>
    </source>
</evidence>
<evidence type="ECO:0000313" key="2">
    <source>
        <dbReference type="Proteomes" id="UP001157418"/>
    </source>
</evidence>
<accession>A0AAU9MYF5</accession>
<dbReference type="EMBL" id="CAKMRJ010003334">
    <property type="protein sequence ID" value="CAH1432864.1"/>
    <property type="molecule type" value="Genomic_DNA"/>
</dbReference>
<organism evidence="1 2">
    <name type="scientific">Lactuca virosa</name>
    <dbReference type="NCBI Taxonomy" id="75947"/>
    <lineage>
        <taxon>Eukaryota</taxon>
        <taxon>Viridiplantae</taxon>
        <taxon>Streptophyta</taxon>
        <taxon>Embryophyta</taxon>
        <taxon>Tracheophyta</taxon>
        <taxon>Spermatophyta</taxon>
        <taxon>Magnoliopsida</taxon>
        <taxon>eudicotyledons</taxon>
        <taxon>Gunneridae</taxon>
        <taxon>Pentapetalae</taxon>
        <taxon>asterids</taxon>
        <taxon>campanulids</taxon>
        <taxon>Asterales</taxon>
        <taxon>Asteraceae</taxon>
        <taxon>Cichorioideae</taxon>
        <taxon>Cichorieae</taxon>
        <taxon>Lactucinae</taxon>
        <taxon>Lactuca</taxon>
    </lineage>
</organism>
<gene>
    <name evidence="1" type="ORF">LVIROSA_LOCUS19486</name>
</gene>
<dbReference type="AlphaFoldDB" id="A0AAU9MYF5"/>
<comment type="caution">
    <text evidence="1">The sequence shown here is derived from an EMBL/GenBank/DDBJ whole genome shotgun (WGS) entry which is preliminary data.</text>
</comment>
<name>A0AAU9MYF5_9ASTR</name>
<keyword evidence="2" id="KW-1185">Reference proteome</keyword>
<reference evidence="1 2" key="1">
    <citation type="submission" date="2022-01" db="EMBL/GenBank/DDBJ databases">
        <authorList>
            <person name="Xiong W."/>
            <person name="Schranz E."/>
        </authorList>
    </citation>
    <scope>NUCLEOTIDE SEQUENCE [LARGE SCALE GENOMIC DNA]</scope>
</reference>
<dbReference type="PANTHER" id="PTHR31197">
    <property type="entry name" value="OS01G0612600 PROTEIN"/>
    <property type="match status" value="1"/>
</dbReference>
<dbReference type="InterPro" id="IPR012866">
    <property type="entry name" value="DUF1644"/>
</dbReference>
<sequence>MEYPYASIIMVNGIDKPVSAKARSDVMVVLRVRNDSTALGDHIKVRVFSGVPMVVYPRTNHCSNPVKSRKTCKVVKKVGVIYACVYVGLVMEYHGVKGADKVLCISVVSVLEENYKEMGSHVRDLLTFVVEGDLRWKKSIIMAQLQTVVCYLVSSLIDSSKINRELLVHESSNRDSLSGLLFENRRTIKMPKERRDRSVSIDRSWTSPYVCNTSHSKRSLSKNPLESENIKEWEEARCPVCMEHPHNAILLLCSSHEKGCRPFMCDTSYRHSNCFDQFQKASSESIETTPTPTPTSTQTPVTTLTCPLCRGQVTGWIVVEAARGFMNGKTRSCASETCEFSGTYADLRKHARLDHPLVRPSEADPDRQRDWRRLERQRDMGDLLSTLQSSIADENGENLENGVTGNGGATTALSFDEDKCHCEERERERRIFGLFFYMDMEFGDL</sequence>
<dbReference type="Gene3D" id="3.30.40.10">
    <property type="entry name" value="Zinc/RING finger domain, C3HC4 (zinc finger)"/>
    <property type="match status" value="1"/>
</dbReference>
<dbReference type="PANTHER" id="PTHR31197:SF5">
    <property type="entry name" value="OS01G0612600 PROTEIN"/>
    <property type="match status" value="1"/>
</dbReference>
<proteinExistence type="predicted"/>
<protein>
    <submittedName>
        <fullName evidence="1">Uncharacterized protein</fullName>
    </submittedName>
</protein>
<dbReference type="Proteomes" id="UP001157418">
    <property type="component" value="Unassembled WGS sequence"/>
</dbReference>
<dbReference type="InterPro" id="IPR013083">
    <property type="entry name" value="Znf_RING/FYVE/PHD"/>
</dbReference>
<dbReference type="Pfam" id="PF07800">
    <property type="entry name" value="DUF1644"/>
    <property type="match status" value="1"/>
</dbReference>